<dbReference type="Proteomes" id="UP001060085">
    <property type="component" value="Linkage Group LG08"/>
</dbReference>
<organism evidence="1 2">
    <name type="scientific">Catharanthus roseus</name>
    <name type="common">Madagascar periwinkle</name>
    <name type="synonym">Vinca rosea</name>
    <dbReference type="NCBI Taxonomy" id="4058"/>
    <lineage>
        <taxon>Eukaryota</taxon>
        <taxon>Viridiplantae</taxon>
        <taxon>Streptophyta</taxon>
        <taxon>Embryophyta</taxon>
        <taxon>Tracheophyta</taxon>
        <taxon>Spermatophyta</taxon>
        <taxon>Magnoliopsida</taxon>
        <taxon>eudicotyledons</taxon>
        <taxon>Gunneridae</taxon>
        <taxon>Pentapetalae</taxon>
        <taxon>asterids</taxon>
        <taxon>lamiids</taxon>
        <taxon>Gentianales</taxon>
        <taxon>Apocynaceae</taxon>
        <taxon>Rauvolfioideae</taxon>
        <taxon>Vinceae</taxon>
        <taxon>Catharanthinae</taxon>
        <taxon>Catharanthus</taxon>
    </lineage>
</organism>
<comment type="caution">
    <text evidence="1">The sequence shown here is derived from an EMBL/GenBank/DDBJ whole genome shotgun (WGS) entry which is preliminary data.</text>
</comment>
<name>A0ACB9ZM82_CATRO</name>
<dbReference type="EMBL" id="CM044708">
    <property type="protein sequence ID" value="KAI5648553.1"/>
    <property type="molecule type" value="Genomic_DNA"/>
</dbReference>
<evidence type="ECO:0000313" key="2">
    <source>
        <dbReference type="Proteomes" id="UP001060085"/>
    </source>
</evidence>
<reference evidence="2" key="1">
    <citation type="journal article" date="2023" name="Nat. Plants">
        <title>Single-cell RNA sequencing provides a high-resolution roadmap for understanding the multicellular compartmentation of specialized metabolism.</title>
        <authorList>
            <person name="Sun S."/>
            <person name="Shen X."/>
            <person name="Li Y."/>
            <person name="Li Y."/>
            <person name="Wang S."/>
            <person name="Li R."/>
            <person name="Zhang H."/>
            <person name="Shen G."/>
            <person name="Guo B."/>
            <person name="Wei J."/>
            <person name="Xu J."/>
            <person name="St-Pierre B."/>
            <person name="Chen S."/>
            <person name="Sun C."/>
        </authorList>
    </citation>
    <scope>NUCLEOTIDE SEQUENCE [LARGE SCALE GENOMIC DNA]</scope>
</reference>
<accession>A0ACB9ZM82</accession>
<proteinExistence type="predicted"/>
<gene>
    <name evidence="1" type="ORF">M9H77_34558</name>
</gene>
<keyword evidence="2" id="KW-1185">Reference proteome</keyword>
<protein>
    <submittedName>
        <fullName evidence="1">Uncharacterized protein</fullName>
    </submittedName>
</protein>
<evidence type="ECO:0000313" key="1">
    <source>
        <dbReference type="EMBL" id="KAI5648553.1"/>
    </source>
</evidence>
<sequence>MESVQLEHEIVTKLVLVTLRDRVEEGTGFSNAEKDPMNSKELNEEFEITAYITGIGNNLQEYSVVLVRAGRVMDFPGVKYHIIRGILDVVGATEAGYHETKNLISKEIRFGTLICPRFNVEIISKVFPDFVCDSKYLDFFRIGLSQIAMVRSTSFLQYFGNLRTKSYGYVKYKIFNPNRKGRKSQNK</sequence>